<dbReference type="SMART" id="SM00935">
    <property type="entry name" value="OmpH"/>
    <property type="match status" value="1"/>
</dbReference>
<keyword evidence="2" id="KW-0732">Signal</keyword>
<protein>
    <submittedName>
        <fullName evidence="3">Uncharacterized protein</fullName>
    </submittedName>
</protein>
<name>A0A1S7DS02_RIEAN</name>
<dbReference type="GO" id="GO:0051082">
    <property type="term" value="F:unfolded protein binding"/>
    <property type="evidence" value="ECO:0007669"/>
    <property type="project" value="InterPro"/>
</dbReference>
<dbReference type="EMBL" id="CP011859">
    <property type="protein sequence ID" value="AQY21900.1"/>
    <property type="molecule type" value="Genomic_DNA"/>
</dbReference>
<evidence type="ECO:0000256" key="2">
    <source>
        <dbReference type="ARBA" id="ARBA00022729"/>
    </source>
</evidence>
<reference evidence="3 4" key="1">
    <citation type="submission" date="2015-06" db="EMBL/GenBank/DDBJ databases">
        <title>R. anatipestifer strain HXb2 is the most virulent strain so far, and the genome sequence would help us uncover the pathogenesis.</title>
        <authorList>
            <person name="Hu Q."/>
            <person name="Qi J."/>
            <person name="Bo H."/>
            <person name="Liu G."/>
            <person name="Tao M."/>
            <person name="Ding Y."/>
            <person name="Xue Y."/>
        </authorList>
    </citation>
    <scope>NUCLEOTIDE SEQUENCE [LARGE SCALE GENOMIC DNA]</scope>
    <source>
        <strain evidence="3 4">HXb2</strain>
    </source>
</reference>
<gene>
    <name evidence="3" type="ORF">AB406_0949</name>
</gene>
<dbReference type="AlphaFoldDB" id="A0A1S7DS02"/>
<proteinExistence type="inferred from homology"/>
<dbReference type="Gene3D" id="3.30.910.20">
    <property type="entry name" value="Skp domain"/>
    <property type="match status" value="1"/>
</dbReference>
<dbReference type="RefSeq" id="WP_079207168.1">
    <property type="nucleotide sequence ID" value="NZ_CP011859.1"/>
</dbReference>
<evidence type="ECO:0000256" key="1">
    <source>
        <dbReference type="ARBA" id="ARBA00009091"/>
    </source>
</evidence>
<comment type="similarity">
    <text evidence="1">Belongs to the Skp family.</text>
</comment>
<dbReference type="PANTHER" id="PTHR35089">
    <property type="entry name" value="CHAPERONE PROTEIN SKP"/>
    <property type="match status" value="1"/>
</dbReference>
<organism evidence="3 4">
    <name type="scientific">Riemerella anatipestifer</name>
    <name type="common">Moraxella anatipestifer</name>
    <dbReference type="NCBI Taxonomy" id="34085"/>
    <lineage>
        <taxon>Bacteria</taxon>
        <taxon>Pseudomonadati</taxon>
        <taxon>Bacteroidota</taxon>
        <taxon>Flavobacteriia</taxon>
        <taxon>Flavobacteriales</taxon>
        <taxon>Weeksellaceae</taxon>
        <taxon>Riemerella</taxon>
    </lineage>
</organism>
<accession>A0A1S7DS02</accession>
<dbReference type="GO" id="GO:0050821">
    <property type="term" value="P:protein stabilization"/>
    <property type="evidence" value="ECO:0007669"/>
    <property type="project" value="TreeGrafter"/>
</dbReference>
<dbReference type="SUPFAM" id="SSF111384">
    <property type="entry name" value="OmpH-like"/>
    <property type="match status" value="1"/>
</dbReference>
<evidence type="ECO:0000313" key="3">
    <source>
        <dbReference type="EMBL" id="AQY21900.1"/>
    </source>
</evidence>
<dbReference type="PANTHER" id="PTHR35089:SF1">
    <property type="entry name" value="CHAPERONE PROTEIN SKP"/>
    <property type="match status" value="1"/>
</dbReference>
<dbReference type="Pfam" id="PF03938">
    <property type="entry name" value="OmpH"/>
    <property type="match status" value="1"/>
</dbReference>
<dbReference type="GO" id="GO:0005829">
    <property type="term" value="C:cytosol"/>
    <property type="evidence" value="ECO:0007669"/>
    <property type="project" value="TreeGrafter"/>
</dbReference>
<sequence>MISFFKKIAFVLSLLFISFGIKAQKIGVVDTRYILEKFPQYKEAEKRLETQVQTWQTEISQMQTNYEAKKTSFENEKVLLVGEQLKTREKEVLDLEKELKGLISKRFGTDGEVNKLRTSLTKPFQDQIWNAIKQVSDKNGLGIVLDKGNDANILFTDKKYDYTDKVLDILLKNQKK</sequence>
<dbReference type="InterPro" id="IPR024930">
    <property type="entry name" value="Skp_dom_sf"/>
</dbReference>
<evidence type="ECO:0000313" key="4">
    <source>
        <dbReference type="Proteomes" id="UP000189883"/>
    </source>
</evidence>
<dbReference type="Proteomes" id="UP000189883">
    <property type="component" value="Chromosome"/>
</dbReference>
<dbReference type="InterPro" id="IPR005632">
    <property type="entry name" value="Chaperone_Skp"/>
</dbReference>